<dbReference type="OrthoDB" id="1163083at2"/>
<dbReference type="RefSeq" id="WP_109686540.1">
    <property type="nucleotide sequence ID" value="NZ_QGDN01000001.1"/>
</dbReference>
<dbReference type="SUPFAM" id="SSF54427">
    <property type="entry name" value="NTF2-like"/>
    <property type="match status" value="1"/>
</dbReference>
<protein>
    <submittedName>
        <fullName evidence="2">SnoaL-like domain-containing protein</fullName>
    </submittedName>
</protein>
<dbReference type="Proteomes" id="UP000250028">
    <property type="component" value="Unassembled WGS sequence"/>
</dbReference>
<keyword evidence="3" id="KW-1185">Reference proteome</keyword>
<feature type="domain" description="SnoaL-like" evidence="1">
    <location>
        <begin position="8"/>
        <end position="103"/>
    </location>
</feature>
<name>A0A2Y8ZYP4_9MICO</name>
<dbReference type="InterPro" id="IPR032710">
    <property type="entry name" value="NTF2-like_dom_sf"/>
</dbReference>
<proteinExistence type="predicted"/>
<organism evidence="2 3">
    <name type="scientific">Branchiibius hedensis</name>
    <dbReference type="NCBI Taxonomy" id="672460"/>
    <lineage>
        <taxon>Bacteria</taxon>
        <taxon>Bacillati</taxon>
        <taxon>Actinomycetota</taxon>
        <taxon>Actinomycetes</taxon>
        <taxon>Micrococcales</taxon>
        <taxon>Dermacoccaceae</taxon>
        <taxon>Branchiibius</taxon>
    </lineage>
</organism>
<dbReference type="Pfam" id="PF12680">
    <property type="entry name" value="SnoaL_2"/>
    <property type="match status" value="1"/>
</dbReference>
<sequence length="128" mass="14015">MTTPAAVSDWHAFVTDPTPAALRALLADDAVFRSPAVHTPQEGAELTYAYLWAAAKVLGPTLTYRHEWYDERSAVLRFNATVDGLDVDGVDIITWNDDDEITEFTVMTRPFKGLQALIQAMGAALSTS</sequence>
<dbReference type="Gene3D" id="3.10.450.50">
    <property type="match status" value="1"/>
</dbReference>
<reference evidence="3" key="1">
    <citation type="submission" date="2016-10" db="EMBL/GenBank/DDBJ databases">
        <authorList>
            <person name="Varghese N."/>
            <person name="Submissions S."/>
        </authorList>
    </citation>
    <scope>NUCLEOTIDE SEQUENCE [LARGE SCALE GENOMIC DNA]</scope>
    <source>
        <strain evidence="3">DSM 22951</strain>
    </source>
</reference>
<evidence type="ECO:0000259" key="1">
    <source>
        <dbReference type="Pfam" id="PF12680"/>
    </source>
</evidence>
<dbReference type="AlphaFoldDB" id="A0A2Y8ZYP4"/>
<evidence type="ECO:0000313" key="2">
    <source>
        <dbReference type="EMBL" id="SSA35339.1"/>
    </source>
</evidence>
<dbReference type="InterPro" id="IPR037401">
    <property type="entry name" value="SnoaL-like"/>
</dbReference>
<evidence type="ECO:0000313" key="3">
    <source>
        <dbReference type="Proteomes" id="UP000250028"/>
    </source>
</evidence>
<dbReference type="EMBL" id="UESZ01000001">
    <property type="protein sequence ID" value="SSA35339.1"/>
    <property type="molecule type" value="Genomic_DNA"/>
</dbReference>
<gene>
    <name evidence="2" type="ORF">SAMN04489750_2690</name>
</gene>
<accession>A0A2Y8ZYP4</accession>